<dbReference type="SUPFAM" id="SSF56219">
    <property type="entry name" value="DNase I-like"/>
    <property type="match status" value="1"/>
</dbReference>
<evidence type="ECO:0000313" key="2">
    <source>
        <dbReference type="EMBL" id="GMF44052.1"/>
    </source>
</evidence>
<dbReference type="OrthoDB" id="40902at2759"/>
<name>A0A9W6XRY5_9STRA</name>
<dbReference type="Pfam" id="PF22669">
    <property type="entry name" value="Exo_endo_phos2"/>
    <property type="match status" value="1"/>
</dbReference>
<protein>
    <submittedName>
        <fullName evidence="2">Unnamed protein product</fullName>
    </submittedName>
</protein>
<feature type="domain" description="Inositol polyphosphate-related phosphatase" evidence="1">
    <location>
        <begin position="7"/>
        <end position="155"/>
    </location>
</feature>
<keyword evidence="3" id="KW-1185">Reference proteome</keyword>
<dbReference type="Gene3D" id="3.60.10.10">
    <property type="entry name" value="Endonuclease/exonuclease/phosphatase"/>
    <property type="match status" value="1"/>
</dbReference>
<evidence type="ECO:0000313" key="3">
    <source>
        <dbReference type="Proteomes" id="UP001165121"/>
    </source>
</evidence>
<dbReference type="Proteomes" id="UP001165121">
    <property type="component" value="Unassembled WGS sequence"/>
</dbReference>
<dbReference type="InterPro" id="IPR000300">
    <property type="entry name" value="IPPc"/>
</dbReference>
<gene>
    <name evidence="2" type="ORF">Pfra01_001518000</name>
</gene>
<evidence type="ECO:0000259" key="1">
    <source>
        <dbReference type="Pfam" id="PF22669"/>
    </source>
</evidence>
<dbReference type="GO" id="GO:0016791">
    <property type="term" value="F:phosphatase activity"/>
    <property type="evidence" value="ECO:0007669"/>
    <property type="project" value="InterPro"/>
</dbReference>
<dbReference type="AlphaFoldDB" id="A0A9W6XRY5"/>
<reference evidence="2" key="1">
    <citation type="submission" date="2023-04" db="EMBL/GenBank/DDBJ databases">
        <title>Phytophthora fragariaefolia NBRC 109709.</title>
        <authorList>
            <person name="Ichikawa N."/>
            <person name="Sato H."/>
            <person name="Tonouchi N."/>
        </authorList>
    </citation>
    <scope>NUCLEOTIDE SEQUENCE</scope>
    <source>
        <strain evidence="2">NBRC 109709</strain>
    </source>
</reference>
<accession>A0A9W6XRY5</accession>
<dbReference type="GO" id="GO:0046856">
    <property type="term" value="P:phosphatidylinositol dephosphorylation"/>
    <property type="evidence" value="ECO:0007669"/>
    <property type="project" value="InterPro"/>
</dbReference>
<comment type="caution">
    <text evidence="2">The sequence shown here is derived from an EMBL/GenBank/DDBJ whole genome shotgun (WGS) entry which is preliminary data.</text>
</comment>
<proteinExistence type="predicted"/>
<dbReference type="EMBL" id="BSXT01001637">
    <property type="protein sequence ID" value="GMF44052.1"/>
    <property type="molecule type" value="Genomic_DNA"/>
</dbReference>
<dbReference type="InterPro" id="IPR036691">
    <property type="entry name" value="Endo/exonu/phosph_ase_sf"/>
</dbReference>
<sequence>MGKRISGWDIINVQDDFNYHANLYSQNKHEYRTPTSGGVPLGSGLNTLSHFPFTNAMNLERVTWNECSNFDNADCKTPMGFTLVEVEIAEGVTIDIYNLHTDAGVTNADQKARAANLQQLSDYMTENSGGNAEIVMGDTNTRYTRELDTIASLYRSRISQMPGSSMFVVEYLPKRVPTLSRVKQLTSPTSARSWTR</sequence>
<organism evidence="2 3">
    <name type="scientific">Phytophthora fragariaefolia</name>
    <dbReference type="NCBI Taxonomy" id="1490495"/>
    <lineage>
        <taxon>Eukaryota</taxon>
        <taxon>Sar</taxon>
        <taxon>Stramenopiles</taxon>
        <taxon>Oomycota</taxon>
        <taxon>Peronosporomycetes</taxon>
        <taxon>Peronosporales</taxon>
        <taxon>Peronosporaceae</taxon>
        <taxon>Phytophthora</taxon>
    </lineage>
</organism>